<evidence type="ECO:0000313" key="1">
    <source>
        <dbReference type="EMBL" id="MDR5651020.1"/>
    </source>
</evidence>
<dbReference type="SUPFAM" id="SSF54909">
    <property type="entry name" value="Dimeric alpha+beta barrel"/>
    <property type="match status" value="1"/>
</dbReference>
<dbReference type="NCBIfam" id="NF008333">
    <property type="entry name" value="PRK11118.1"/>
    <property type="match status" value="1"/>
</dbReference>
<gene>
    <name evidence="1" type="ORF">RGD00_00245</name>
</gene>
<sequence length="101" mass="10873">MSRTLLQFDFPYSGPWGPAMAEAMAGLAQDIATEPGLVWKIWTESEAEGRAGGLYLFETADQAEAYRAKHAARLGAFGITGIRAIAFAVNDALSRIDRAPV</sequence>
<dbReference type="Gene3D" id="3.30.70.100">
    <property type="match status" value="1"/>
</dbReference>
<dbReference type="EMBL" id="JAVKPH010000001">
    <property type="protein sequence ID" value="MDR5651020.1"/>
    <property type="molecule type" value="Genomic_DNA"/>
</dbReference>
<dbReference type="PANTHER" id="PTHR39169">
    <property type="match status" value="1"/>
</dbReference>
<dbReference type="RefSeq" id="WP_310455051.1">
    <property type="nucleotide sequence ID" value="NZ_JAVKPH010000001.1"/>
</dbReference>
<evidence type="ECO:0000313" key="2">
    <source>
        <dbReference type="Proteomes" id="UP001247754"/>
    </source>
</evidence>
<dbReference type="InterPro" id="IPR014910">
    <property type="entry name" value="YdhR"/>
</dbReference>
<proteinExistence type="predicted"/>
<reference evidence="1 2" key="1">
    <citation type="submission" date="2023-09" db="EMBL/GenBank/DDBJ databases">
        <title>Xinfangfangia sedmenti sp. nov., isolated the sedment.</title>
        <authorList>
            <person name="Xu L."/>
        </authorList>
    </citation>
    <scope>NUCLEOTIDE SEQUENCE [LARGE SCALE GENOMIC DNA]</scope>
    <source>
        <strain evidence="1 2">LG-4</strain>
    </source>
</reference>
<organism evidence="1 2">
    <name type="scientific">Ruixingdingia sedimenti</name>
    <dbReference type="NCBI Taxonomy" id="3073604"/>
    <lineage>
        <taxon>Bacteria</taxon>
        <taxon>Pseudomonadati</taxon>
        <taxon>Pseudomonadota</taxon>
        <taxon>Alphaproteobacteria</taxon>
        <taxon>Rhodobacterales</taxon>
        <taxon>Paracoccaceae</taxon>
        <taxon>Ruixingdingia</taxon>
    </lineage>
</organism>
<keyword evidence="2" id="KW-1185">Reference proteome</keyword>
<keyword evidence="1" id="KW-0503">Monooxygenase</keyword>
<keyword evidence="1" id="KW-0560">Oxidoreductase</keyword>
<name>A0ABU1F2D9_9RHOB</name>
<dbReference type="Pfam" id="PF08803">
    <property type="entry name" value="ydhR"/>
    <property type="match status" value="1"/>
</dbReference>
<dbReference type="PANTHER" id="PTHR39169:SF1">
    <property type="entry name" value="MONOOXYGENASE YDHR-RELATED"/>
    <property type="match status" value="1"/>
</dbReference>
<dbReference type="InterPro" id="IPR011008">
    <property type="entry name" value="Dimeric_a/b-barrel"/>
</dbReference>
<dbReference type="GO" id="GO:0004497">
    <property type="term" value="F:monooxygenase activity"/>
    <property type="evidence" value="ECO:0007669"/>
    <property type="project" value="UniProtKB-KW"/>
</dbReference>
<accession>A0ABU1F2D9</accession>
<protein>
    <submittedName>
        <fullName evidence="1">Monooxygenase</fullName>
    </submittedName>
</protein>
<comment type="caution">
    <text evidence="1">The sequence shown here is derived from an EMBL/GenBank/DDBJ whole genome shotgun (WGS) entry which is preliminary data.</text>
</comment>
<dbReference type="Proteomes" id="UP001247754">
    <property type="component" value="Unassembled WGS sequence"/>
</dbReference>